<feature type="domain" description="Solute-binding protein family 3/N-terminal" evidence="2">
    <location>
        <begin position="46"/>
        <end position="258"/>
    </location>
</feature>
<proteinExistence type="predicted"/>
<dbReference type="InterPro" id="IPR001638">
    <property type="entry name" value="Solute-binding_3/MltF_N"/>
</dbReference>
<organism evidence="3 4">
    <name type="scientific">Silvanigrella paludirubra</name>
    <dbReference type="NCBI Taxonomy" id="2499159"/>
    <lineage>
        <taxon>Bacteria</taxon>
        <taxon>Pseudomonadati</taxon>
        <taxon>Bdellovibrionota</taxon>
        <taxon>Oligoflexia</taxon>
        <taxon>Silvanigrellales</taxon>
        <taxon>Silvanigrellaceae</taxon>
        <taxon>Silvanigrella</taxon>
    </lineage>
</organism>
<dbReference type="EMBL" id="WFLM01000004">
    <property type="protein sequence ID" value="KAB8038012.1"/>
    <property type="molecule type" value="Genomic_DNA"/>
</dbReference>
<dbReference type="PANTHER" id="PTHR35936">
    <property type="entry name" value="MEMBRANE-BOUND LYTIC MUREIN TRANSGLYCOSYLASE F"/>
    <property type="match status" value="1"/>
</dbReference>
<name>A0A6N6VRK6_9BACT</name>
<sequence>MKRITLILFFLLILKINTFKAFGNSNEINCNKKFKISLYDFGLFYSKETNSGIDKDIALELEKRSKCSFDFITNSPRIQALKLLETGDIDISMSSIETPERDEYAYFYHYQQSKNYIIIRKNIHAKNWDDFISDPNLKFGIVKGYRHGVSDEKIIYLKKQNRVIEYLDPFKLYKALKKNEIQAVLGLVPVYKFYLMKEKGLENLVKEFDWNPNEKAVKNGIMMSKKVFTKEESEKWGNILQNMVHDGTIYKIFRKYLNENESNEMLLK</sequence>
<dbReference type="Gene3D" id="3.40.190.10">
    <property type="entry name" value="Periplasmic binding protein-like II"/>
    <property type="match status" value="2"/>
</dbReference>
<gene>
    <name evidence="3" type="ORF">GCL60_12635</name>
</gene>
<dbReference type="PANTHER" id="PTHR35936:SF19">
    <property type="entry name" value="AMINO-ACID-BINDING PROTEIN YXEM-RELATED"/>
    <property type="match status" value="1"/>
</dbReference>
<dbReference type="OrthoDB" id="5294143at2"/>
<evidence type="ECO:0000313" key="4">
    <source>
        <dbReference type="Proteomes" id="UP000437748"/>
    </source>
</evidence>
<evidence type="ECO:0000259" key="2">
    <source>
        <dbReference type="Pfam" id="PF00497"/>
    </source>
</evidence>
<keyword evidence="1" id="KW-0732">Signal</keyword>
<evidence type="ECO:0000256" key="1">
    <source>
        <dbReference type="ARBA" id="ARBA00022729"/>
    </source>
</evidence>
<dbReference type="RefSeq" id="WP_153421090.1">
    <property type="nucleotide sequence ID" value="NZ_WFLM01000004.1"/>
</dbReference>
<dbReference type="SUPFAM" id="SSF53850">
    <property type="entry name" value="Periplasmic binding protein-like II"/>
    <property type="match status" value="1"/>
</dbReference>
<reference evidence="3 4" key="1">
    <citation type="submission" date="2019-10" db="EMBL/GenBank/DDBJ databases">
        <title>New species of Slilvanegrellaceae.</title>
        <authorList>
            <person name="Pitt A."/>
            <person name="Hahn M.W."/>
        </authorList>
    </citation>
    <scope>NUCLEOTIDE SEQUENCE [LARGE SCALE GENOMIC DNA]</scope>
    <source>
        <strain evidence="3 4">SP-Ram-0.45-NSY-1</strain>
    </source>
</reference>
<dbReference type="Pfam" id="PF00497">
    <property type="entry name" value="SBP_bac_3"/>
    <property type="match status" value="1"/>
</dbReference>
<evidence type="ECO:0000313" key="3">
    <source>
        <dbReference type="EMBL" id="KAB8038012.1"/>
    </source>
</evidence>
<protein>
    <submittedName>
        <fullName evidence="3">Transporter substrate-binding domain-containing protein</fullName>
    </submittedName>
</protein>
<dbReference type="Proteomes" id="UP000437748">
    <property type="component" value="Unassembled WGS sequence"/>
</dbReference>
<dbReference type="AlphaFoldDB" id="A0A6N6VRK6"/>
<keyword evidence="4" id="KW-1185">Reference proteome</keyword>
<accession>A0A6N6VRK6</accession>
<comment type="caution">
    <text evidence="3">The sequence shown here is derived from an EMBL/GenBank/DDBJ whole genome shotgun (WGS) entry which is preliminary data.</text>
</comment>